<accession>A0AB34H0N0</accession>
<evidence type="ECO:0000256" key="4">
    <source>
        <dbReference type="ARBA" id="ARBA00023136"/>
    </source>
</evidence>
<dbReference type="AlphaFoldDB" id="A0AB34H0N0"/>
<evidence type="ECO:0000256" key="1">
    <source>
        <dbReference type="ARBA" id="ARBA00004141"/>
    </source>
</evidence>
<dbReference type="PANTHER" id="PTHR21706">
    <property type="entry name" value="TRANSMEMBRANE PROTEIN 65"/>
    <property type="match status" value="1"/>
</dbReference>
<dbReference type="InterPro" id="IPR019537">
    <property type="entry name" value="TMEM65"/>
</dbReference>
<gene>
    <name evidence="5" type="ORF">J1605_007564</name>
</gene>
<dbReference type="GO" id="GO:1903779">
    <property type="term" value="P:regulation of cardiac conduction"/>
    <property type="evidence" value="ECO:0007669"/>
    <property type="project" value="TreeGrafter"/>
</dbReference>
<protein>
    <submittedName>
        <fullName evidence="5">Uncharacterized protein</fullName>
    </submittedName>
</protein>
<dbReference type="PANTHER" id="PTHR21706:SF15">
    <property type="entry name" value="TRANSMEMBRANE PROTEIN 65"/>
    <property type="match status" value="1"/>
</dbReference>
<keyword evidence="4" id="KW-0472">Membrane</keyword>
<keyword evidence="2" id="KW-0812">Transmembrane</keyword>
<dbReference type="GO" id="GO:0016020">
    <property type="term" value="C:membrane"/>
    <property type="evidence" value="ECO:0007669"/>
    <property type="project" value="UniProtKB-SubCell"/>
</dbReference>
<keyword evidence="6" id="KW-1185">Reference proteome</keyword>
<evidence type="ECO:0000313" key="6">
    <source>
        <dbReference type="Proteomes" id="UP001159641"/>
    </source>
</evidence>
<organism evidence="5 6">
    <name type="scientific">Eschrichtius robustus</name>
    <name type="common">California gray whale</name>
    <name type="synonym">Eschrichtius gibbosus</name>
    <dbReference type="NCBI Taxonomy" id="9764"/>
    <lineage>
        <taxon>Eukaryota</taxon>
        <taxon>Metazoa</taxon>
        <taxon>Chordata</taxon>
        <taxon>Craniata</taxon>
        <taxon>Vertebrata</taxon>
        <taxon>Euteleostomi</taxon>
        <taxon>Mammalia</taxon>
        <taxon>Eutheria</taxon>
        <taxon>Laurasiatheria</taxon>
        <taxon>Artiodactyla</taxon>
        <taxon>Whippomorpha</taxon>
        <taxon>Cetacea</taxon>
        <taxon>Mysticeti</taxon>
        <taxon>Eschrichtiidae</taxon>
        <taxon>Eschrichtius</taxon>
    </lineage>
</organism>
<comment type="subcellular location">
    <subcellularLocation>
        <location evidence="1">Membrane</location>
        <topology evidence="1">Multi-pass membrane protein</topology>
    </subcellularLocation>
</comment>
<reference evidence="5 6" key="1">
    <citation type="submission" date="2022-11" db="EMBL/GenBank/DDBJ databases">
        <title>Whole genome sequence of Eschrichtius robustus ER-17-0199.</title>
        <authorList>
            <person name="Bruniche-Olsen A."/>
            <person name="Black A.N."/>
            <person name="Fields C.J."/>
            <person name="Walden K."/>
            <person name="Dewoody J.A."/>
        </authorList>
    </citation>
    <scope>NUCLEOTIDE SEQUENCE [LARGE SCALE GENOMIC DNA]</scope>
    <source>
        <strain evidence="5">ER-17-0199</strain>
        <tissue evidence="5">Blubber</tissue>
    </source>
</reference>
<evidence type="ECO:0000313" key="5">
    <source>
        <dbReference type="EMBL" id="KAJ8785008.1"/>
    </source>
</evidence>
<evidence type="ECO:0000256" key="3">
    <source>
        <dbReference type="ARBA" id="ARBA00022989"/>
    </source>
</evidence>
<dbReference type="GO" id="GO:0003231">
    <property type="term" value="P:cardiac ventricle development"/>
    <property type="evidence" value="ECO:0007669"/>
    <property type="project" value="TreeGrafter"/>
</dbReference>
<dbReference type="EMBL" id="JAIQCJ010002027">
    <property type="protein sequence ID" value="KAJ8785008.1"/>
    <property type="molecule type" value="Genomic_DNA"/>
</dbReference>
<dbReference type="GO" id="GO:0005739">
    <property type="term" value="C:mitochondrion"/>
    <property type="evidence" value="ECO:0007669"/>
    <property type="project" value="TreeGrafter"/>
</dbReference>
<proteinExistence type="predicted"/>
<evidence type="ECO:0000256" key="2">
    <source>
        <dbReference type="ARBA" id="ARBA00022692"/>
    </source>
</evidence>
<comment type="caution">
    <text evidence="5">The sequence shown here is derived from an EMBL/GenBank/DDBJ whole genome shotgun (WGS) entry which is preliminary data.</text>
</comment>
<sequence>MSRLLPLLRSRTARSLRPGPAAVPRPPSWCCCGRGLLALAALGGPRELGTHPKKEPMEALNTAQGARDFIYSLHSSERSCLLKELHRFESIAIAQGNCGPIYGIG</sequence>
<dbReference type="Proteomes" id="UP001159641">
    <property type="component" value="Unassembled WGS sequence"/>
</dbReference>
<name>A0AB34H0N0_ESCRO</name>
<keyword evidence="3" id="KW-1133">Transmembrane helix</keyword>